<name>A0A4C1VZP2_EUMVA</name>
<evidence type="ECO:0000313" key="2">
    <source>
        <dbReference type="EMBL" id="GBP44070.1"/>
    </source>
</evidence>
<sequence>MPDDQNTEENSSTSEFIIKPGYLQIIQSISGTDSDDEYDDADENDKNPPTDQQSTPSTSTTDYQPSSKRRKKRRDPPRLRGRAERCVRVEYLRTSFVLRPTAPRSASLASRFYPSDLTRASARAPRGRRVASPAVLRERSATAGHSRGYRNGAQFTQFLKGTRPPRPPAGVRGVLRIPSVPGPSPSPSGNIAEATATKTRSIYDSPVSWRTPSQPTTASQGRWRLEKLKRQLPRRENNISDEADVTAPPPHSAARNHRLYLVLVSGTAEANDKATKAAFFKIRGAYAPSGVKAEQPANAPYPGSVITASPTGIRPATAFIQRVAAPPPEKAAPPCARARRLGHLSAQAAADRNARPPQKYLNIRSRRSEQLMSVITVIDTSELTILAKFRTAANPTEKLICLIEHASLVEAIKINFNPINQITLSHPIPAGTPS</sequence>
<reference evidence="2 3" key="1">
    <citation type="journal article" date="2019" name="Commun. Biol.">
        <title>The bagworm genome reveals a unique fibroin gene that provides high tensile strength.</title>
        <authorList>
            <person name="Kono N."/>
            <person name="Nakamura H."/>
            <person name="Ohtoshi R."/>
            <person name="Tomita M."/>
            <person name="Numata K."/>
            <person name="Arakawa K."/>
        </authorList>
    </citation>
    <scope>NUCLEOTIDE SEQUENCE [LARGE SCALE GENOMIC DNA]</scope>
</reference>
<dbReference type="Proteomes" id="UP000299102">
    <property type="component" value="Unassembled WGS sequence"/>
</dbReference>
<dbReference type="AlphaFoldDB" id="A0A4C1VZP2"/>
<feature type="compositionally biased region" description="Acidic residues" evidence="1">
    <location>
        <begin position="33"/>
        <end position="43"/>
    </location>
</feature>
<protein>
    <submittedName>
        <fullName evidence="2">Uncharacterized protein</fullName>
    </submittedName>
</protein>
<accession>A0A4C1VZP2</accession>
<evidence type="ECO:0000313" key="3">
    <source>
        <dbReference type="Proteomes" id="UP000299102"/>
    </source>
</evidence>
<gene>
    <name evidence="2" type="ORF">EVAR_85224_1</name>
</gene>
<keyword evidence="3" id="KW-1185">Reference proteome</keyword>
<comment type="caution">
    <text evidence="2">The sequence shown here is derived from an EMBL/GenBank/DDBJ whole genome shotgun (WGS) entry which is preliminary data.</text>
</comment>
<evidence type="ECO:0000256" key="1">
    <source>
        <dbReference type="SAM" id="MobiDB-lite"/>
    </source>
</evidence>
<proteinExistence type="predicted"/>
<dbReference type="EMBL" id="BGZK01000446">
    <property type="protein sequence ID" value="GBP44070.1"/>
    <property type="molecule type" value="Genomic_DNA"/>
</dbReference>
<feature type="region of interest" description="Disordered" evidence="1">
    <location>
        <begin position="1"/>
        <end position="82"/>
    </location>
</feature>
<organism evidence="2 3">
    <name type="scientific">Eumeta variegata</name>
    <name type="common">Bagworm moth</name>
    <name type="synonym">Eumeta japonica</name>
    <dbReference type="NCBI Taxonomy" id="151549"/>
    <lineage>
        <taxon>Eukaryota</taxon>
        <taxon>Metazoa</taxon>
        <taxon>Ecdysozoa</taxon>
        <taxon>Arthropoda</taxon>
        <taxon>Hexapoda</taxon>
        <taxon>Insecta</taxon>
        <taxon>Pterygota</taxon>
        <taxon>Neoptera</taxon>
        <taxon>Endopterygota</taxon>
        <taxon>Lepidoptera</taxon>
        <taxon>Glossata</taxon>
        <taxon>Ditrysia</taxon>
        <taxon>Tineoidea</taxon>
        <taxon>Psychidae</taxon>
        <taxon>Oiketicinae</taxon>
        <taxon>Eumeta</taxon>
    </lineage>
</organism>
<feature type="compositionally biased region" description="Low complexity" evidence="1">
    <location>
        <begin position="49"/>
        <end position="66"/>
    </location>
</feature>